<proteinExistence type="predicted"/>
<name>A0A239LJ79_9ACTN</name>
<feature type="chain" id="PRO_5038990128" evidence="1">
    <location>
        <begin position="23"/>
        <end position="172"/>
    </location>
</feature>
<sequence length="172" mass="18135">MSRVLRAAIAVALAATCVACEAEQRAPLPPALAAELATVVVDAFETDRAAATALLPPYHGPLVCVAEPFGVDPVTATAAADVTTIYTALLCSVREEGVPFAEALGVSSTVAVHRTNPVTVEVPGDGAANQPDRERIFPEDLHERTFEGFRDPPAAQRELATRFAEQSQSQSR</sequence>
<dbReference type="Proteomes" id="UP000198362">
    <property type="component" value="Unassembled WGS sequence"/>
</dbReference>
<evidence type="ECO:0000256" key="1">
    <source>
        <dbReference type="SAM" id="SignalP"/>
    </source>
</evidence>
<accession>A0A239LJ79</accession>
<organism evidence="2 3">
    <name type="scientific">Asanoa hainanensis</name>
    <dbReference type="NCBI Taxonomy" id="560556"/>
    <lineage>
        <taxon>Bacteria</taxon>
        <taxon>Bacillati</taxon>
        <taxon>Actinomycetota</taxon>
        <taxon>Actinomycetes</taxon>
        <taxon>Micromonosporales</taxon>
        <taxon>Micromonosporaceae</taxon>
        <taxon>Asanoa</taxon>
    </lineage>
</organism>
<keyword evidence="3" id="KW-1185">Reference proteome</keyword>
<dbReference type="EMBL" id="FZPH01000004">
    <property type="protein sequence ID" value="SNT30521.1"/>
    <property type="molecule type" value="Genomic_DNA"/>
</dbReference>
<feature type="signal peptide" evidence="1">
    <location>
        <begin position="1"/>
        <end position="22"/>
    </location>
</feature>
<dbReference type="OrthoDB" id="3363596at2"/>
<protein>
    <submittedName>
        <fullName evidence="2">Uncharacterized protein</fullName>
    </submittedName>
</protein>
<reference evidence="2 3" key="1">
    <citation type="submission" date="2017-06" db="EMBL/GenBank/DDBJ databases">
        <authorList>
            <person name="Kim H.J."/>
            <person name="Triplett B.A."/>
        </authorList>
    </citation>
    <scope>NUCLEOTIDE SEQUENCE [LARGE SCALE GENOMIC DNA]</scope>
    <source>
        <strain evidence="2 3">CGMCC 4.5593</strain>
    </source>
</reference>
<evidence type="ECO:0000313" key="2">
    <source>
        <dbReference type="EMBL" id="SNT30521.1"/>
    </source>
</evidence>
<gene>
    <name evidence="2" type="ORF">SAMN05421812_104374</name>
</gene>
<dbReference type="AlphaFoldDB" id="A0A239LJ79"/>
<keyword evidence="1" id="KW-0732">Signal</keyword>
<evidence type="ECO:0000313" key="3">
    <source>
        <dbReference type="Proteomes" id="UP000198362"/>
    </source>
</evidence>
<dbReference type="RefSeq" id="WP_089248208.1">
    <property type="nucleotide sequence ID" value="NZ_FZPH01000004.1"/>
</dbReference>